<proteinExistence type="predicted"/>
<keyword evidence="2" id="KW-1185">Reference proteome</keyword>
<sequence>MLIITTTPQTPQTDRVSIGEEHTASLPVLREPKPVAHRDLLNGPRLPAARVLAEVIPEKHVIPPWAHLLRL</sequence>
<evidence type="ECO:0000313" key="2">
    <source>
        <dbReference type="Proteomes" id="UP000324222"/>
    </source>
</evidence>
<evidence type="ECO:0000313" key="1">
    <source>
        <dbReference type="EMBL" id="MPC83526.1"/>
    </source>
</evidence>
<dbReference type="Proteomes" id="UP000324222">
    <property type="component" value="Unassembled WGS sequence"/>
</dbReference>
<organism evidence="1 2">
    <name type="scientific">Portunus trituberculatus</name>
    <name type="common">Swimming crab</name>
    <name type="synonym">Neptunus trituberculatus</name>
    <dbReference type="NCBI Taxonomy" id="210409"/>
    <lineage>
        <taxon>Eukaryota</taxon>
        <taxon>Metazoa</taxon>
        <taxon>Ecdysozoa</taxon>
        <taxon>Arthropoda</taxon>
        <taxon>Crustacea</taxon>
        <taxon>Multicrustacea</taxon>
        <taxon>Malacostraca</taxon>
        <taxon>Eumalacostraca</taxon>
        <taxon>Eucarida</taxon>
        <taxon>Decapoda</taxon>
        <taxon>Pleocyemata</taxon>
        <taxon>Brachyura</taxon>
        <taxon>Eubrachyura</taxon>
        <taxon>Portunoidea</taxon>
        <taxon>Portunidae</taxon>
        <taxon>Portuninae</taxon>
        <taxon>Portunus</taxon>
    </lineage>
</organism>
<dbReference type="AlphaFoldDB" id="A0A5B7IPK1"/>
<name>A0A5B7IPK1_PORTR</name>
<comment type="caution">
    <text evidence="1">The sequence shown here is derived from an EMBL/GenBank/DDBJ whole genome shotgun (WGS) entry which is preliminary data.</text>
</comment>
<gene>
    <name evidence="1" type="ORF">E2C01_078238</name>
</gene>
<dbReference type="EMBL" id="VSRR010062755">
    <property type="protein sequence ID" value="MPC83526.1"/>
    <property type="molecule type" value="Genomic_DNA"/>
</dbReference>
<reference evidence="1 2" key="1">
    <citation type="submission" date="2019-05" db="EMBL/GenBank/DDBJ databases">
        <title>Another draft genome of Portunus trituberculatus and its Hox gene families provides insights of decapod evolution.</title>
        <authorList>
            <person name="Jeong J.-H."/>
            <person name="Song I."/>
            <person name="Kim S."/>
            <person name="Choi T."/>
            <person name="Kim D."/>
            <person name="Ryu S."/>
            <person name="Kim W."/>
        </authorList>
    </citation>
    <scope>NUCLEOTIDE SEQUENCE [LARGE SCALE GENOMIC DNA]</scope>
    <source>
        <tissue evidence="1">Muscle</tissue>
    </source>
</reference>
<accession>A0A5B7IPK1</accession>
<protein>
    <submittedName>
        <fullName evidence="1">Uncharacterized protein</fullName>
    </submittedName>
</protein>